<dbReference type="Proteomes" id="UP000663852">
    <property type="component" value="Unassembled WGS sequence"/>
</dbReference>
<protein>
    <submittedName>
        <fullName evidence="1">Uncharacterized protein</fullName>
    </submittedName>
</protein>
<dbReference type="AlphaFoldDB" id="A0A814AAB2"/>
<evidence type="ECO:0000313" key="1">
    <source>
        <dbReference type="EMBL" id="CAF0909464.1"/>
    </source>
</evidence>
<dbReference type="EMBL" id="CAJNOJ010000035">
    <property type="protein sequence ID" value="CAF0909464.1"/>
    <property type="molecule type" value="Genomic_DNA"/>
</dbReference>
<sequence length="84" mass="9745">MCLYLTNDFEAVTHPSTNRARRCLTSVIGRELVYSTWYGHDQFHRFKQVLLIITDENALNLYTEVHILIIGCASVCWMQNILPS</sequence>
<gene>
    <name evidence="1" type="ORF">EDS130_LOCUS10198</name>
</gene>
<organism evidence="1 2">
    <name type="scientific">Adineta ricciae</name>
    <name type="common">Rotifer</name>
    <dbReference type="NCBI Taxonomy" id="249248"/>
    <lineage>
        <taxon>Eukaryota</taxon>
        <taxon>Metazoa</taxon>
        <taxon>Spiralia</taxon>
        <taxon>Gnathifera</taxon>
        <taxon>Rotifera</taxon>
        <taxon>Eurotatoria</taxon>
        <taxon>Bdelloidea</taxon>
        <taxon>Adinetida</taxon>
        <taxon>Adinetidae</taxon>
        <taxon>Adineta</taxon>
    </lineage>
</organism>
<evidence type="ECO:0000313" key="2">
    <source>
        <dbReference type="Proteomes" id="UP000663852"/>
    </source>
</evidence>
<name>A0A814AAB2_ADIRI</name>
<proteinExistence type="predicted"/>
<reference evidence="1" key="1">
    <citation type="submission" date="2021-02" db="EMBL/GenBank/DDBJ databases">
        <authorList>
            <person name="Nowell W R."/>
        </authorList>
    </citation>
    <scope>NUCLEOTIDE SEQUENCE</scope>
</reference>
<accession>A0A814AAB2</accession>
<dbReference type="OrthoDB" id="6149480at2759"/>
<comment type="caution">
    <text evidence="1">The sequence shown here is derived from an EMBL/GenBank/DDBJ whole genome shotgun (WGS) entry which is preliminary data.</text>
</comment>